<evidence type="ECO:0000256" key="1">
    <source>
        <dbReference type="ARBA" id="ARBA00022630"/>
    </source>
</evidence>
<dbReference type="SUPFAM" id="SSF56176">
    <property type="entry name" value="FAD-binding/transporter-associated domain-like"/>
    <property type="match status" value="1"/>
</dbReference>
<sequence length="424" mass="47893">MEKKRNWAGNYQYSTNNWHEPESVEEVQQLVSSLKKLRVVGSRHSFNSIADSTENMVSLKKLNKVLSIDHEKQTVTVEAGIKYGDLCPVLQQNSFALHNLASLPHISVAGAIATATHGSGNGNQNLAGAIRAMEVVIADGSFVTFSKEKSEEELHGAVVGLGGLGVVTKLTLDVHPSHQMRQNVYENLPLAQLEHNFETVFSRAYSVSLFTDWQDETFNQVWLKSKVTDDQAFSLGEDFYGAKAAKENLHPVPGVGCENCTAQLGVPGDWLDRMPHFRMDFTPSKGQELQSEYIMAREYAYDALCAISEIREHIAPHLFISEVRTIAQDELWLSPSYKQDSVAIHFTWQDKWEDVQKVLPLIEAQLEPFQAKPHWGKLFTTSPAKIQSLYEKMPAFRQLLLKFDPNGKFRNTFLNQYIFFNEVE</sequence>
<dbReference type="PROSITE" id="PS51387">
    <property type="entry name" value="FAD_PCMH"/>
    <property type="match status" value="1"/>
</dbReference>
<dbReference type="PIRSF" id="PIRSF000136">
    <property type="entry name" value="LGO_GLO"/>
    <property type="match status" value="1"/>
</dbReference>
<dbReference type="InterPro" id="IPR010031">
    <property type="entry name" value="FAD_lactone_oxidase-like"/>
</dbReference>
<dbReference type="PANTHER" id="PTHR43762:SF1">
    <property type="entry name" value="D-ARABINONO-1,4-LACTONE OXIDASE"/>
    <property type="match status" value="1"/>
</dbReference>
<dbReference type="InterPro" id="IPR036318">
    <property type="entry name" value="FAD-bd_PCMH-like_sf"/>
</dbReference>
<protein>
    <submittedName>
        <fullName evidence="4">Xylitol oxidase</fullName>
    </submittedName>
</protein>
<evidence type="ECO:0000313" key="5">
    <source>
        <dbReference type="Proteomes" id="UP000319671"/>
    </source>
</evidence>
<dbReference type="EMBL" id="VIVN01000020">
    <property type="protein sequence ID" value="TWD92253.1"/>
    <property type="molecule type" value="Genomic_DNA"/>
</dbReference>
<dbReference type="InterPro" id="IPR016167">
    <property type="entry name" value="FAD-bd_PCMH_sub1"/>
</dbReference>
<dbReference type="Gene3D" id="3.30.70.2520">
    <property type="match status" value="1"/>
</dbReference>
<accession>A0A561CLY0</accession>
<dbReference type="GO" id="GO:0071949">
    <property type="term" value="F:FAD binding"/>
    <property type="evidence" value="ECO:0007669"/>
    <property type="project" value="InterPro"/>
</dbReference>
<keyword evidence="5" id="KW-1185">Reference proteome</keyword>
<feature type="domain" description="FAD-binding PCMH-type" evidence="3">
    <location>
        <begin position="11"/>
        <end position="177"/>
    </location>
</feature>
<evidence type="ECO:0000313" key="4">
    <source>
        <dbReference type="EMBL" id="TWD92253.1"/>
    </source>
</evidence>
<evidence type="ECO:0000256" key="2">
    <source>
        <dbReference type="ARBA" id="ARBA00023002"/>
    </source>
</evidence>
<gene>
    <name evidence="4" type="ORF">FB550_12065</name>
</gene>
<dbReference type="Proteomes" id="UP000319671">
    <property type="component" value="Unassembled WGS sequence"/>
</dbReference>
<dbReference type="Pfam" id="PF01565">
    <property type="entry name" value="FAD_binding_4"/>
    <property type="match status" value="1"/>
</dbReference>
<dbReference type="GO" id="GO:0003885">
    <property type="term" value="F:D-arabinono-1,4-lactone oxidase activity"/>
    <property type="evidence" value="ECO:0007669"/>
    <property type="project" value="InterPro"/>
</dbReference>
<dbReference type="AlphaFoldDB" id="A0A561CLY0"/>
<dbReference type="Gene3D" id="1.10.45.10">
    <property type="entry name" value="Vanillyl-alcohol Oxidase, Chain A, domain 4"/>
    <property type="match status" value="1"/>
</dbReference>
<dbReference type="InterPro" id="IPR006094">
    <property type="entry name" value="Oxid_FAD_bind_N"/>
</dbReference>
<dbReference type="Pfam" id="PF04030">
    <property type="entry name" value="ALO"/>
    <property type="match status" value="1"/>
</dbReference>
<dbReference type="Gene3D" id="3.30.70.2530">
    <property type="match status" value="1"/>
</dbReference>
<dbReference type="Gene3D" id="3.30.465.10">
    <property type="match status" value="1"/>
</dbReference>
<name>A0A561CLY0_9BACI</name>
<dbReference type="InterPro" id="IPR016166">
    <property type="entry name" value="FAD-bd_PCMH"/>
</dbReference>
<keyword evidence="2" id="KW-0560">Oxidoreductase</keyword>
<dbReference type="PANTHER" id="PTHR43762">
    <property type="entry name" value="L-GULONOLACTONE OXIDASE"/>
    <property type="match status" value="1"/>
</dbReference>
<dbReference type="GO" id="GO:0016020">
    <property type="term" value="C:membrane"/>
    <property type="evidence" value="ECO:0007669"/>
    <property type="project" value="InterPro"/>
</dbReference>
<organism evidence="4 5">
    <name type="scientific">Neobacillus bataviensis</name>
    <dbReference type="NCBI Taxonomy" id="220685"/>
    <lineage>
        <taxon>Bacteria</taxon>
        <taxon>Bacillati</taxon>
        <taxon>Bacillota</taxon>
        <taxon>Bacilli</taxon>
        <taxon>Bacillales</taxon>
        <taxon>Bacillaceae</taxon>
        <taxon>Neobacillus</taxon>
    </lineage>
</organism>
<proteinExistence type="predicted"/>
<reference evidence="4 5" key="1">
    <citation type="submission" date="2019-06" db="EMBL/GenBank/DDBJ databases">
        <title>Sorghum-associated microbial communities from plants grown in Nebraska, USA.</title>
        <authorList>
            <person name="Schachtman D."/>
        </authorList>
    </citation>
    <scope>NUCLEOTIDE SEQUENCE [LARGE SCALE GENOMIC DNA]</scope>
    <source>
        <strain evidence="4 5">2482</strain>
    </source>
</reference>
<comment type="caution">
    <text evidence="4">The sequence shown here is derived from an EMBL/GenBank/DDBJ whole genome shotgun (WGS) entry which is preliminary data.</text>
</comment>
<dbReference type="GO" id="GO:0080049">
    <property type="term" value="F:L-gulono-1,4-lactone dehydrogenase activity"/>
    <property type="evidence" value="ECO:0007669"/>
    <property type="project" value="TreeGrafter"/>
</dbReference>
<dbReference type="InterPro" id="IPR007173">
    <property type="entry name" value="ALO_C"/>
</dbReference>
<keyword evidence="1" id="KW-0285">Flavoprotein</keyword>
<dbReference type="RefSeq" id="WP_144568104.1">
    <property type="nucleotide sequence ID" value="NZ_VIVN01000020.1"/>
</dbReference>
<dbReference type="InterPro" id="IPR016171">
    <property type="entry name" value="Vanillyl_alc_oxidase_C-sub2"/>
</dbReference>
<dbReference type="Gene3D" id="3.30.43.10">
    <property type="entry name" value="Uridine Diphospho-n-acetylenolpyruvylglucosamine Reductase, domain 2"/>
    <property type="match status" value="1"/>
</dbReference>
<evidence type="ECO:0000259" key="3">
    <source>
        <dbReference type="PROSITE" id="PS51387"/>
    </source>
</evidence>
<dbReference type="InterPro" id="IPR016169">
    <property type="entry name" value="FAD-bd_PCMH_sub2"/>
</dbReference>